<dbReference type="HOGENOM" id="CLU_010453_0_1_1"/>
<dbReference type="InterPro" id="IPR036910">
    <property type="entry name" value="HMG_box_dom_sf"/>
</dbReference>
<evidence type="ECO:0000256" key="3">
    <source>
        <dbReference type="PROSITE-ProRule" id="PRU00267"/>
    </source>
</evidence>
<dbReference type="GO" id="GO:0000122">
    <property type="term" value="P:negative regulation of transcription by RNA polymerase II"/>
    <property type="evidence" value="ECO:0007669"/>
    <property type="project" value="TreeGrafter"/>
</dbReference>
<dbReference type="SMART" id="SM00398">
    <property type="entry name" value="HMG"/>
    <property type="match status" value="1"/>
</dbReference>
<accession>A0A086T607</accession>
<keyword evidence="2" id="KW-0804">Transcription</keyword>
<keyword evidence="3" id="KW-0539">Nucleus</keyword>
<feature type="region of interest" description="Disordered" evidence="4">
    <location>
        <begin position="303"/>
        <end position="327"/>
    </location>
</feature>
<feature type="DNA-binding region" description="HMG box" evidence="3">
    <location>
        <begin position="96"/>
        <end position="164"/>
    </location>
</feature>
<dbReference type="GO" id="GO:0005634">
    <property type="term" value="C:nucleus"/>
    <property type="evidence" value="ECO:0007669"/>
    <property type="project" value="UniProtKB-UniRule"/>
</dbReference>
<dbReference type="GO" id="GO:0030154">
    <property type="term" value="P:cell differentiation"/>
    <property type="evidence" value="ECO:0007669"/>
    <property type="project" value="TreeGrafter"/>
</dbReference>
<dbReference type="EMBL" id="JPKY01000042">
    <property type="protein sequence ID" value="KFH44789.1"/>
    <property type="molecule type" value="Genomic_DNA"/>
</dbReference>
<dbReference type="GO" id="GO:0000978">
    <property type="term" value="F:RNA polymerase II cis-regulatory region sequence-specific DNA binding"/>
    <property type="evidence" value="ECO:0007669"/>
    <property type="project" value="TreeGrafter"/>
</dbReference>
<keyword evidence="7" id="KW-1185">Reference proteome</keyword>
<dbReference type="SUPFAM" id="SSF47095">
    <property type="entry name" value="HMG-box"/>
    <property type="match status" value="1"/>
</dbReference>
<dbReference type="PANTHER" id="PTHR10270">
    <property type="entry name" value="SOX TRANSCRIPTION FACTOR"/>
    <property type="match status" value="1"/>
</dbReference>
<sequence>MSQVLTSTVREREAIMVQSPMKLEEDSREIRVLRPGRTSPEQQHANGRLADVARNQAASEHNASKPIGDLRINTSTKAEAFGEDQLCALQLFETDANITPSAFILYRTRMAAQTIADNPGASNPQISKILGERWAQESDEVKAQWKKLADEESKRHRQQYPDYRFQPKRRGSKSQSKNGDDDSVRCSRCNGLRVSSSASLLTPAKGRSEEDAVAGAHRPRARSIPGEPALERGIMRSAEEIGEWTATSPEPKRRRLMNSADARGAGAVQVWAYEKRHAGYPTPTTDKENQSRGYTHVRTPLPQPGGMARHHGHGAMPPPPRPSVGGSWSSAAYQIASRPGPVDDSVRLPPLKTAITPSASPAQDLDHRFGYTPITAGLGITSGRDSPERSAVEQIMSIPFARKMAVVGKICPPLSRSGAQGRRGAIIAIEGSRGDILQQVSRAVEKSLRVGQDVVLQSWPNDSKFDGAATASSPSTELHDLMPSIFQDILGWHQKSKEVVAHVSLTSRRASPASAAEPSPPPTEGSKKSNATKSTPVALIKDGFCLTMSDRFACATSHCLKNYGPVDHWQWMATLWRGIVGPDLVVYVKACPEEDMEKLKTVEFQKQLGLMVVRVPVDRSLDEATERRLNFEVIEWITDVWPKGTVRA</sequence>
<dbReference type="Pfam" id="PF00505">
    <property type="entry name" value="HMG_box"/>
    <property type="match status" value="1"/>
</dbReference>
<dbReference type="PANTHER" id="PTHR10270:SF161">
    <property type="entry name" value="SEX-DETERMINING REGION Y PROTEIN"/>
    <property type="match status" value="1"/>
</dbReference>
<dbReference type="GO" id="GO:0001228">
    <property type="term" value="F:DNA-binding transcription activator activity, RNA polymerase II-specific"/>
    <property type="evidence" value="ECO:0007669"/>
    <property type="project" value="TreeGrafter"/>
</dbReference>
<evidence type="ECO:0000259" key="5">
    <source>
        <dbReference type="PROSITE" id="PS50118"/>
    </source>
</evidence>
<organism evidence="6 7">
    <name type="scientific">Hapsidospora chrysogenum (strain ATCC 11550 / CBS 779.69 / DSM 880 / IAM 14645 / JCM 23072 / IMI 49137)</name>
    <name type="common">Acremonium chrysogenum</name>
    <dbReference type="NCBI Taxonomy" id="857340"/>
    <lineage>
        <taxon>Eukaryota</taxon>
        <taxon>Fungi</taxon>
        <taxon>Dikarya</taxon>
        <taxon>Ascomycota</taxon>
        <taxon>Pezizomycotina</taxon>
        <taxon>Sordariomycetes</taxon>
        <taxon>Hypocreomycetidae</taxon>
        <taxon>Hypocreales</taxon>
        <taxon>Bionectriaceae</taxon>
        <taxon>Hapsidospora</taxon>
    </lineage>
</organism>
<dbReference type="AlphaFoldDB" id="A0A086T607"/>
<feature type="compositionally biased region" description="Low complexity" evidence="4">
    <location>
        <begin position="507"/>
        <end position="517"/>
    </location>
</feature>
<evidence type="ECO:0000256" key="2">
    <source>
        <dbReference type="ARBA" id="ARBA00023163"/>
    </source>
</evidence>
<evidence type="ECO:0000256" key="4">
    <source>
        <dbReference type="SAM" id="MobiDB-lite"/>
    </source>
</evidence>
<dbReference type="CDD" id="cd01389">
    <property type="entry name" value="HMG-box_ROX1-like"/>
    <property type="match status" value="1"/>
</dbReference>
<comment type="caution">
    <text evidence="6">The sequence shown here is derived from an EMBL/GenBank/DDBJ whole genome shotgun (WGS) entry which is preliminary data.</text>
</comment>
<gene>
    <name evidence="6" type="ORF">ACRE_043870</name>
</gene>
<evidence type="ECO:0000313" key="7">
    <source>
        <dbReference type="Proteomes" id="UP000029964"/>
    </source>
</evidence>
<protein>
    <submittedName>
        <fullName evidence="6">Silenced mating-type M-specific polypeptide Mc-like protein</fullName>
    </submittedName>
</protein>
<evidence type="ECO:0000313" key="6">
    <source>
        <dbReference type="EMBL" id="KFH44789.1"/>
    </source>
</evidence>
<feature type="region of interest" description="Disordered" evidence="4">
    <location>
        <begin position="145"/>
        <end position="224"/>
    </location>
</feature>
<dbReference type="PROSITE" id="PS50118">
    <property type="entry name" value="HMG_BOX_2"/>
    <property type="match status" value="1"/>
</dbReference>
<dbReference type="OrthoDB" id="6247875at2759"/>
<keyword evidence="1 3" id="KW-0238">DNA-binding</keyword>
<dbReference type="Proteomes" id="UP000029964">
    <property type="component" value="Unassembled WGS sequence"/>
</dbReference>
<proteinExistence type="predicted"/>
<dbReference type="Gene3D" id="1.10.30.10">
    <property type="entry name" value="High mobility group box domain"/>
    <property type="match status" value="1"/>
</dbReference>
<evidence type="ECO:0000256" key="1">
    <source>
        <dbReference type="ARBA" id="ARBA00023125"/>
    </source>
</evidence>
<feature type="region of interest" description="Disordered" evidence="4">
    <location>
        <begin position="507"/>
        <end position="532"/>
    </location>
</feature>
<dbReference type="STRING" id="857340.A0A086T607"/>
<dbReference type="InterPro" id="IPR050140">
    <property type="entry name" value="SRY-related_HMG-box_TF-like"/>
</dbReference>
<feature type="compositionally biased region" description="Basic and acidic residues" evidence="4">
    <location>
        <begin position="145"/>
        <end position="154"/>
    </location>
</feature>
<dbReference type="InterPro" id="IPR009071">
    <property type="entry name" value="HMG_box_dom"/>
</dbReference>
<name>A0A086T607_HAPC1</name>
<feature type="domain" description="HMG box" evidence="5">
    <location>
        <begin position="96"/>
        <end position="164"/>
    </location>
</feature>
<reference evidence="7" key="1">
    <citation type="journal article" date="2014" name="Genome Announc.">
        <title>Genome sequence and annotation of Acremonium chrysogenum, producer of the beta-lactam antibiotic cephalosporin C.</title>
        <authorList>
            <person name="Terfehr D."/>
            <person name="Dahlmann T.A."/>
            <person name="Specht T."/>
            <person name="Zadra I."/>
            <person name="Kuernsteiner H."/>
            <person name="Kueck U."/>
        </authorList>
    </citation>
    <scope>NUCLEOTIDE SEQUENCE [LARGE SCALE GENOMIC DNA]</scope>
    <source>
        <strain evidence="7">ATCC 11550 / CBS 779.69 / DSM 880 / IAM 14645 / JCM 23072 / IMI 49137</strain>
    </source>
</reference>